<comment type="pathway">
    <text evidence="14">Amino-acid biosynthesis.</text>
</comment>
<dbReference type="Pfam" id="PF01493">
    <property type="entry name" value="GXGXG"/>
    <property type="match status" value="1"/>
</dbReference>
<evidence type="ECO:0000313" key="16">
    <source>
        <dbReference type="EMBL" id="MBZ0156908.1"/>
    </source>
</evidence>
<dbReference type="Gene3D" id="3.20.20.70">
    <property type="entry name" value="Aldolase class I"/>
    <property type="match status" value="2"/>
</dbReference>
<evidence type="ECO:0000256" key="5">
    <source>
        <dbReference type="ARBA" id="ARBA00022630"/>
    </source>
</evidence>
<dbReference type="Proteomes" id="UP000705867">
    <property type="component" value="Unassembled WGS sequence"/>
</dbReference>
<dbReference type="InterPro" id="IPR017932">
    <property type="entry name" value="GATase_2_dom"/>
</dbReference>
<dbReference type="Gene3D" id="3.60.20.10">
    <property type="entry name" value="Glutamine Phosphoribosylpyrophosphate, subunit 1, domain 1"/>
    <property type="match status" value="1"/>
</dbReference>
<keyword evidence="10" id="KW-0408">Iron</keyword>
<dbReference type="PANTHER" id="PTHR11938">
    <property type="entry name" value="FAD NADPH DEHYDROGENASE/OXIDOREDUCTASE"/>
    <property type="match status" value="1"/>
</dbReference>
<evidence type="ECO:0000256" key="8">
    <source>
        <dbReference type="ARBA" id="ARBA00022962"/>
    </source>
</evidence>
<dbReference type="EC" id="1.4.1.13" evidence="16"/>
<dbReference type="EMBL" id="JAIOIV010000095">
    <property type="protein sequence ID" value="MBZ0156908.1"/>
    <property type="molecule type" value="Genomic_DNA"/>
</dbReference>
<comment type="cofactor">
    <cofactor evidence="1">
        <name>FMN</name>
        <dbReference type="ChEBI" id="CHEBI:58210"/>
    </cofactor>
</comment>
<comment type="similarity">
    <text evidence="3">Belongs to the glutamate synthase family.</text>
</comment>
<protein>
    <submittedName>
        <fullName evidence="16">Glutamate synthase large subunit</fullName>
        <ecNumber evidence="16">1.4.1.13</ecNumber>
    </submittedName>
</protein>
<evidence type="ECO:0000256" key="1">
    <source>
        <dbReference type="ARBA" id="ARBA00001917"/>
    </source>
</evidence>
<dbReference type="SUPFAM" id="SSF56235">
    <property type="entry name" value="N-terminal nucleophile aminohydrolases (Ntn hydrolases)"/>
    <property type="match status" value="1"/>
</dbReference>
<reference evidence="16" key="1">
    <citation type="journal article" date="2021" name="bioRxiv">
        <title>Unraveling nitrogen, sulfur and carbon metabolic pathways and microbial community transcriptional responses to substrate deprivation and toxicity stresses in a bioreactor mimicking anoxic brackish coastal sediment conditions.</title>
        <authorList>
            <person name="Martins P.D."/>
            <person name="Echeveste M.J."/>
            <person name="Arshad A."/>
            <person name="Kurth J."/>
            <person name="Ouboter H."/>
            <person name="Jetten M.S.M."/>
            <person name="Welte C.U."/>
        </authorList>
    </citation>
    <scope>NUCLEOTIDE SEQUENCE</scope>
    <source>
        <strain evidence="16">MAG_39</strain>
    </source>
</reference>
<dbReference type="SUPFAM" id="SSF51395">
    <property type="entry name" value="FMN-linked oxidoreductases"/>
    <property type="match status" value="1"/>
</dbReference>
<dbReference type="PROSITE" id="PS51278">
    <property type="entry name" value="GATASE_TYPE_2"/>
    <property type="match status" value="1"/>
</dbReference>
<evidence type="ECO:0000256" key="14">
    <source>
        <dbReference type="ARBA" id="ARBA00029440"/>
    </source>
</evidence>
<dbReference type="InterPro" id="IPR013785">
    <property type="entry name" value="Aldolase_TIM"/>
</dbReference>
<dbReference type="GO" id="GO:0004355">
    <property type="term" value="F:glutamate synthase (NADPH) activity"/>
    <property type="evidence" value="ECO:0007669"/>
    <property type="project" value="UniProtKB-EC"/>
</dbReference>
<organism evidence="16 17">
    <name type="scientific">Candidatus Nitrobium versatile</name>
    <dbReference type="NCBI Taxonomy" id="2884831"/>
    <lineage>
        <taxon>Bacteria</taxon>
        <taxon>Pseudomonadati</taxon>
        <taxon>Nitrospirota</taxon>
        <taxon>Nitrospiria</taxon>
        <taxon>Nitrospirales</taxon>
        <taxon>Nitrospiraceae</taxon>
        <taxon>Candidatus Nitrobium</taxon>
    </lineage>
</organism>
<evidence type="ECO:0000256" key="3">
    <source>
        <dbReference type="ARBA" id="ARBA00009716"/>
    </source>
</evidence>
<keyword evidence="11" id="KW-0411">Iron-sulfur</keyword>
<keyword evidence="7" id="KW-0479">Metal-binding</keyword>
<proteinExistence type="inferred from homology"/>
<evidence type="ECO:0000256" key="7">
    <source>
        <dbReference type="ARBA" id="ARBA00022723"/>
    </source>
</evidence>
<gene>
    <name evidence="16" type="primary">gltB</name>
    <name evidence="16" type="ORF">K8I29_11960</name>
</gene>
<dbReference type="GO" id="GO:0006537">
    <property type="term" value="P:glutamate biosynthetic process"/>
    <property type="evidence" value="ECO:0007669"/>
    <property type="project" value="UniProtKB-KW"/>
</dbReference>
<dbReference type="Pfam" id="PF00310">
    <property type="entry name" value="GATase_2"/>
    <property type="match status" value="1"/>
</dbReference>
<dbReference type="GO" id="GO:0051538">
    <property type="term" value="F:3 iron, 4 sulfur cluster binding"/>
    <property type="evidence" value="ECO:0007669"/>
    <property type="project" value="UniProtKB-KW"/>
</dbReference>
<dbReference type="InterPro" id="IPR006982">
    <property type="entry name" value="Glu_synth_centr_N"/>
</dbReference>
<dbReference type="Pfam" id="PF01645">
    <property type="entry name" value="Glu_synthase"/>
    <property type="match status" value="1"/>
</dbReference>
<evidence type="ECO:0000256" key="13">
    <source>
        <dbReference type="ARBA" id="ARBA00023291"/>
    </source>
</evidence>
<keyword evidence="9 16" id="KW-0560">Oxidoreductase</keyword>
<dbReference type="GO" id="GO:0046872">
    <property type="term" value="F:metal ion binding"/>
    <property type="evidence" value="ECO:0007669"/>
    <property type="project" value="UniProtKB-KW"/>
</dbReference>
<evidence type="ECO:0000256" key="4">
    <source>
        <dbReference type="ARBA" id="ARBA00022605"/>
    </source>
</evidence>
<evidence type="ECO:0000256" key="6">
    <source>
        <dbReference type="ARBA" id="ARBA00022643"/>
    </source>
</evidence>
<keyword evidence="5" id="KW-0285">Flavoprotein</keyword>
<dbReference type="Pfam" id="PF04898">
    <property type="entry name" value="Glu_syn_central"/>
    <property type="match status" value="1"/>
</dbReference>
<comment type="caution">
    <text evidence="16">The sequence shown here is derived from an EMBL/GenBank/DDBJ whole genome shotgun (WGS) entry which is preliminary data.</text>
</comment>
<dbReference type="InterPro" id="IPR002489">
    <property type="entry name" value="Glu_synth_asu_C"/>
</dbReference>
<dbReference type="CDD" id="cd02808">
    <property type="entry name" value="GltS_FMN"/>
    <property type="match status" value="1"/>
</dbReference>
<accession>A0A953J745</accession>
<dbReference type="InterPro" id="IPR050711">
    <property type="entry name" value="ET-N_metabolism_enzyme"/>
</dbReference>
<dbReference type="GO" id="GO:0019676">
    <property type="term" value="P:ammonia assimilation cycle"/>
    <property type="evidence" value="ECO:0007669"/>
    <property type="project" value="TreeGrafter"/>
</dbReference>
<feature type="domain" description="Glutamine amidotransferase type-2" evidence="15">
    <location>
        <begin position="10"/>
        <end position="392"/>
    </location>
</feature>
<keyword evidence="12" id="KW-0314">Glutamate biosynthesis</keyword>
<dbReference type="InterPro" id="IPR036485">
    <property type="entry name" value="Glu_synth_asu_C_sf"/>
</dbReference>
<keyword evidence="4" id="KW-0028">Amino-acid biosynthesis</keyword>
<dbReference type="SUPFAM" id="SSF69336">
    <property type="entry name" value="Alpha subunit of glutamate synthase, C-terminal domain"/>
    <property type="match status" value="1"/>
</dbReference>
<reference evidence="16" key="2">
    <citation type="submission" date="2021-08" db="EMBL/GenBank/DDBJ databases">
        <authorList>
            <person name="Dalcin Martins P."/>
        </authorList>
    </citation>
    <scope>NUCLEOTIDE SEQUENCE</scope>
    <source>
        <strain evidence="16">MAG_39</strain>
    </source>
</reference>
<dbReference type="CDD" id="cd00713">
    <property type="entry name" value="GltS"/>
    <property type="match status" value="1"/>
</dbReference>
<sequence>MHTASASGSCGIGFVCAIKGTRSHAVVQWGVEALANLTHRGAIGADGKTGDGAGVLTQIPRELFAREIRDAGFHPPEGDLAVGVFFLYAERRKEIEQILAGHGLVSLGWRQVPTRDDALGRSSRATKPAIMHLLLDTAAVSPQKREIHLYLARRAIERKLGKEVYVSSLSSKTIVYKGLLMANRLADFYPDLTRRDYESAFCIFHQRFSTNTSPEWNMSQPFRVLAHNGEINTIQGNRNWMLTLEHDIRHELLGDDAKLLSPLVSLEESDSASLDRIVELLVLSGLPAAHAINRCVPPAWEHAPLSEEARAFFQYQSFLMRPWDGPAALVFSDDDTVGAHLDRNGLRPLRYTVTGDDILIIGSETGMIDLGNREVREKGRLGPGETLLVDLTRGELRRTEEIIEELAKQKPYNEWIRKHLVWIKGSTVIPPRLDGDLLRQQVAFGYTEEELRNQLRAMAETGREMTFSMGDDTPLPPLAEKPQLLFRYFKQRFSQVTNPPIDYIRERSVMSLRMNAGYKRNFLHEKPESARRVQLDSPLLLESTLKEIEKQTTITFERIPTTFSCSASLPFLSDALRSLQNTVINAAKRGIELVILSDIDITRRHAALPSLLALSAAFKALQRERLANRTSIVVETGEARDIHHVACLIGYGATAVYPWLVFRTLYDLCSRGEIALPFEQAALNYKRAVEDGLLKVMARMGISTLNSYHGAQLFDSICLNREVVNEFFTRTPVSIEADGLNEIEGSLLIRHNNGYEVQEPVLEYGGELRHRREGEWHSWSAPTVIAMNRFIKSPGEETYRSYSRTAAERPVYLRDLLSYKRGNPVPLKEVEPEESILKRFFSGAMSVGALSPEAHETIAEACNRLGIRSNSGEGGEDPVRYGGIRNSAIKQIASGRFGVTPAYIASARELEIKIAQGAKPGEGGHLPAAKVTPYIAMLRHCKPYIPLISPPPHHDIYSIEDLAQLINDLKEVNPEAKVCVKLVAEAGVGTIAAGVAKAYADIVQISGCEGGTGASPIGSIKCAGNYWETGLSETQRVLMENGLRQRIRVRVDGGIRTGRDVVIAALLGAEEFGFGTATMVACGCVLARQCHLNTCPKGITSQDERLRGKFSGRVEGVLRYFTAVAHEVREILSRMGVRSLGEIIGNTALLHTAPAGPHPAARRIRLNASFGAYPGGPKTCSQERNDNPTLHLSLNRRLVEDLLPFIEKAEGVEREYVIRNVDRSIPASLNYHISLRYRDAGLPDTTLRLTFRGTAGQSFGAFNHRGLSLTLIGEANDYVGKGMFGGRIVIRPSSGRDAHRKVIVGNTVLYGAIGGEFFAAGKAGERFGVRNSGAIAVVEGAGHHLCEYMTRGTVVVLGDTGDNIGAGMTGGAIYWYDESGRAGEKMNRYYVTASGIATEGEANELKLLLEKHYRYTESARARALLADFETSLRHFVRIAPPAP</sequence>
<keyword evidence="6" id="KW-0288">FMN</keyword>
<dbReference type="Gene3D" id="2.160.20.60">
    <property type="entry name" value="Glutamate synthase, alpha subunit, C-terminal domain"/>
    <property type="match status" value="1"/>
</dbReference>
<keyword evidence="8" id="KW-0315">Glutamine amidotransferase</keyword>
<dbReference type="NCBIfam" id="NF008730">
    <property type="entry name" value="PRK11750.1"/>
    <property type="match status" value="1"/>
</dbReference>
<evidence type="ECO:0000256" key="9">
    <source>
        <dbReference type="ARBA" id="ARBA00023002"/>
    </source>
</evidence>
<evidence type="ECO:0000256" key="11">
    <source>
        <dbReference type="ARBA" id="ARBA00023014"/>
    </source>
</evidence>
<evidence type="ECO:0000256" key="12">
    <source>
        <dbReference type="ARBA" id="ARBA00023164"/>
    </source>
</evidence>
<evidence type="ECO:0000256" key="10">
    <source>
        <dbReference type="ARBA" id="ARBA00023004"/>
    </source>
</evidence>
<dbReference type="InterPro" id="IPR029055">
    <property type="entry name" value="Ntn_hydrolases_N"/>
</dbReference>
<dbReference type="PANTHER" id="PTHR11938:SF133">
    <property type="entry name" value="GLUTAMATE SYNTHASE (NADH)"/>
    <property type="match status" value="1"/>
</dbReference>
<comment type="cofactor">
    <cofactor evidence="2">
        <name>[3Fe-4S] cluster</name>
        <dbReference type="ChEBI" id="CHEBI:21137"/>
    </cofactor>
</comment>
<dbReference type="InterPro" id="IPR002932">
    <property type="entry name" value="Glu_synthdom"/>
</dbReference>
<keyword evidence="13" id="KW-0003">3Fe-4S</keyword>
<name>A0A953J745_9BACT</name>
<evidence type="ECO:0000256" key="2">
    <source>
        <dbReference type="ARBA" id="ARBA00001927"/>
    </source>
</evidence>
<evidence type="ECO:0000313" key="17">
    <source>
        <dbReference type="Proteomes" id="UP000705867"/>
    </source>
</evidence>
<evidence type="ECO:0000259" key="15">
    <source>
        <dbReference type="PROSITE" id="PS51278"/>
    </source>
</evidence>